<accession>A0A2Z6QV93</accession>
<dbReference type="Proteomes" id="UP000247702">
    <property type="component" value="Unassembled WGS sequence"/>
</dbReference>
<dbReference type="EMBL" id="BLAL01000246">
    <property type="protein sequence ID" value="GES96155.1"/>
    <property type="molecule type" value="Genomic_DNA"/>
</dbReference>
<organism evidence="1 3">
    <name type="scientific">Rhizophagus clarus</name>
    <dbReference type="NCBI Taxonomy" id="94130"/>
    <lineage>
        <taxon>Eukaryota</taxon>
        <taxon>Fungi</taxon>
        <taxon>Fungi incertae sedis</taxon>
        <taxon>Mucoromycota</taxon>
        <taxon>Glomeromycotina</taxon>
        <taxon>Glomeromycetes</taxon>
        <taxon>Glomerales</taxon>
        <taxon>Glomeraceae</taxon>
        <taxon>Rhizophagus</taxon>
    </lineage>
</organism>
<dbReference type="AlphaFoldDB" id="A0A2Z6QV93"/>
<evidence type="ECO:0000313" key="2">
    <source>
        <dbReference type="EMBL" id="GES96155.1"/>
    </source>
</evidence>
<reference evidence="1 3" key="1">
    <citation type="submission" date="2017-11" db="EMBL/GenBank/DDBJ databases">
        <title>The genome of Rhizophagus clarus HR1 reveals common genetic basis of auxotrophy among arbuscular mycorrhizal fungi.</title>
        <authorList>
            <person name="Kobayashi Y."/>
        </authorList>
    </citation>
    <scope>NUCLEOTIDE SEQUENCE [LARGE SCALE GENOMIC DNA]</scope>
    <source>
        <strain evidence="1 3">HR1</strain>
    </source>
</reference>
<reference evidence="2" key="2">
    <citation type="submission" date="2019-10" db="EMBL/GenBank/DDBJ databases">
        <title>Conservation and host-specific expression of non-tandemly repeated heterogenous ribosome RNA gene in arbuscular mycorrhizal fungi.</title>
        <authorList>
            <person name="Maeda T."/>
            <person name="Kobayashi Y."/>
            <person name="Nakagawa T."/>
            <person name="Ezawa T."/>
            <person name="Yamaguchi K."/>
            <person name="Bino T."/>
            <person name="Nishimoto Y."/>
            <person name="Shigenobu S."/>
            <person name="Kawaguchi M."/>
        </authorList>
    </citation>
    <scope>NUCLEOTIDE SEQUENCE</scope>
    <source>
        <strain evidence="2">HR1</strain>
    </source>
</reference>
<sequence length="177" mass="20511">MPLSWWLTFEEAEDMPLVSLAIKMFSITPSEAECERNFSVLKWYYGDRCTCLDLKRIESMSMMRSFWMTNIKKEMAYYGKTLTADDLRDCTQISIVIDENDEYEFEDDTPENPESPDCALGSTKLNICLIANLDHTIFNGDQQVTQTNLNRVLVPDNTEFNADDLVLRFLSEEQNDV</sequence>
<dbReference type="InterPro" id="IPR012337">
    <property type="entry name" value="RNaseH-like_sf"/>
</dbReference>
<evidence type="ECO:0000313" key="1">
    <source>
        <dbReference type="EMBL" id="GBB92452.1"/>
    </source>
</evidence>
<protein>
    <submittedName>
        <fullName evidence="2">Ribonuclease H-like domain-containing protein</fullName>
    </submittedName>
</protein>
<evidence type="ECO:0000313" key="3">
    <source>
        <dbReference type="Proteomes" id="UP000247702"/>
    </source>
</evidence>
<dbReference type="OrthoDB" id="2436897at2759"/>
<proteinExistence type="predicted"/>
<comment type="caution">
    <text evidence="1">The sequence shown here is derived from an EMBL/GenBank/DDBJ whole genome shotgun (WGS) entry which is preliminary data.</text>
</comment>
<dbReference type="Proteomes" id="UP000615446">
    <property type="component" value="Unassembled WGS sequence"/>
</dbReference>
<keyword evidence="3" id="KW-1185">Reference proteome</keyword>
<gene>
    <name evidence="2" type="ORF">RCL2_002279700</name>
    <name evidence="1" type="ORF">RclHR1_20050002</name>
</gene>
<dbReference type="EMBL" id="BEXD01001120">
    <property type="protein sequence ID" value="GBB92452.1"/>
    <property type="molecule type" value="Genomic_DNA"/>
</dbReference>
<dbReference type="SUPFAM" id="SSF53098">
    <property type="entry name" value="Ribonuclease H-like"/>
    <property type="match status" value="1"/>
</dbReference>
<name>A0A2Z6QV93_9GLOM</name>
<dbReference type="STRING" id="94130.A0A2Z6QV93"/>